<organism evidence="2 3">
    <name type="scientific">Podospora fimiseda</name>
    <dbReference type="NCBI Taxonomy" id="252190"/>
    <lineage>
        <taxon>Eukaryota</taxon>
        <taxon>Fungi</taxon>
        <taxon>Dikarya</taxon>
        <taxon>Ascomycota</taxon>
        <taxon>Pezizomycotina</taxon>
        <taxon>Sordariomycetes</taxon>
        <taxon>Sordariomycetidae</taxon>
        <taxon>Sordariales</taxon>
        <taxon>Podosporaceae</taxon>
        <taxon>Podospora</taxon>
    </lineage>
</organism>
<accession>A0AAN7GR79</accession>
<dbReference type="AlphaFoldDB" id="A0AAN7GR79"/>
<keyword evidence="3" id="KW-1185">Reference proteome</keyword>
<dbReference type="EMBL" id="MU865376">
    <property type="protein sequence ID" value="KAK4225061.1"/>
    <property type="molecule type" value="Genomic_DNA"/>
</dbReference>
<name>A0AAN7GR79_9PEZI</name>
<proteinExistence type="predicted"/>
<evidence type="ECO:0000256" key="1">
    <source>
        <dbReference type="SAM" id="Phobius"/>
    </source>
</evidence>
<keyword evidence="1" id="KW-0812">Transmembrane</keyword>
<evidence type="ECO:0000313" key="3">
    <source>
        <dbReference type="Proteomes" id="UP001301958"/>
    </source>
</evidence>
<feature type="transmembrane region" description="Helical" evidence="1">
    <location>
        <begin position="76"/>
        <end position="102"/>
    </location>
</feature>
<protein>
    <submittedName>
        <fullName evidence="2">Uncharacterized protein</fullName>
    </submittedName>
</protein>
<reference evidence="2" key="2">
    <citation type="submission" date="2023-05" db="EMBL/GenBank/DDBJ databases">
        <authorList>
            <consortium name="Lawrence Berkeley National Laboratory"/>
            <person name="Steindorff A."/>
            <person name="Hensen N."/>
            <person name="Bonometti L."/>
            <person name="Westerberg I."/>
            <person name="Brannstrom I.O."/>
            <person name="Guillou S."/>
            <person name="Cros-Aarteil S."/>
            <person name="Calhoun S."/>
            <person name="Haridas S."/>
            <person name="Kuo A."/>
            <person name="Mondo S."/>
            <person name="Pangilinan J."/>
            <person name="Riley R."/>
            <person name="Labutti K."/>
            <person name="Andreopoulos B."/>
            <person name="Lipzen A."/>
            <person name="Chen C."/>
            <person name="Yanf M."/>
            <person name="Daum C."/>
            <person name="Ng V."/>
            <person name="Clum A."/>
            <person name="Ohm R."/>
            <person name="Martin F."/>
            <person name="Silar P."/>
            <person name="Natvig D."/>
            <person name="Lalanne C."/>
            <person name="Gautier V."/>
            <person name="Ament-Velasquez S.L."/>
            <person name="Kruys A."/>
            <person name="Hutchinson M.I."/>
            <person name="Powell A.J."/>
            <person name="Barry K."/>
            <person name="Miller A.N."/>
            <person name="Grigoriev I.V."/>
            <person name="Debuchy R."/>
            <person name="Gladieux P."/>
            <person name="Thoren M.H."/>
            <person name="Johannesson H."/>
        </authorList>
    </citation>
    <scope>NUCLEOTIDE SEQUENCE</scope>
    <source>
        <strain evidence="2">CBS 990.96</strain>
    </source>
</reference>
<reference evidence="2" key="1">
    <citation type="journal article" date="2023" name="Mol. Phylogenet. Evol.">
        <title>Genome-scale phylogeny and comparative genomics of the fungal order Sordariales.</title>
        <authorList>
            <person name="Hensen N."/>
            <person name="Bonometti L."/>
            <person name="Westerberg I."/>
            <person name="Brannstrom I.O."/>
            <person name="Guillou S."/>
            <person name="Cros-Aarteil S."/>
            <person name="Calhoun S."/>
            <person name="Haridas S."/>
            <person name="Kuo A."/>
            <person name="Mondo S."/>
            <person name="Pangilinan J."/>
            <person name="Riley R."/>
            <person name="LaButti K."/>
            <person name="Andreopoulos B."/>
            <person name="Lipzen A."/>
            <person name="Chen C."/>
            <person name="Yan M."/>
            <person name="Daum C."/>
            <person name="Ng V."/>
            <person name="Clum A."/>
            <person name="Steindorff A."/>
            <person name="Ohm R.A."/>
            <person name="Martin F."/>
            <person name="Silar P."/>
            <person name="Natvig D.O."/>
            <person name="Lalanne C."/>
            <person name="Gautier V."/>
            <person name="Ament-Velasquez S.L."/>
            <person name="Kruys A."/>
            <person name="Hutchinson M.I."/>
            <person name="Powell A.J."/>
            <person name="Barry K."/>
            <person name="Miller A.N."/>
            <person name="Grigoriev I.V."/>
            <person name="Debuchy R."/>
            <person name="Gladieux P."/>
            <person name="Hiltunen Thoren M."/>
            <person name="Johannesson H."/>
        </authorList>
    </citation>
    <scope>NUCLEOTIDE SEQUENCE</scope>
    <source>
        <strain evidence="2">CBS 990.96</strain>
    </source>
</reference>
<keyword evidence="1" id="KW-0472">Membrane</keyword>
<gene>
    <name evidence="2" type="ORF">QBC38DRAFT_511321</name>
</gene>
<comment type="caution">
    <text evidence="2">The sequence shown here is derived from an EMBL/GenBank/DDBJ whole genome shotgun (WGS) entry which is preliminary data.</text>
</comment>
<dbReference type="Proteomes" id="UP001301958">
    <property type="component" value="Unassembled WGS sequence"/>
</dbReference>
<feature type="transmembrane region" description="Helical" evidence="1">
    <location>
        <begin position="12"/>
        <end position="37"/>
    </location>
</feature>
<keyword evidence="1" id="KW-1133">Transmembrane helix</keyword>
<evidence type="ECO:0000313" key="2">
    <source>
        <dbReference type="EMBL" id="KAK4225061.1"/>
    </source>
</evidence>
<sequence length="868" mass="94570">MAFEITVGYAAGFIALALFIVQIWCPTILTFILAACLRDKETAATWSVAARSMLSSHWPFMLRSESSSRYNVRTSVYLASISYPTITIITAAAGVVTPLGLYDAVMTSQKLETPKFAYAPDHTSFGLATGPRLNHTFTRICGTILPMTCPGETDVSVIEASGLISGNGSYPFGLKSRVSDDVIDIFSSGTKGAHTTVSNSFDIEWRQLTWYRDPRGTDGIVYDNGTVRSVGRFQQIDSSILRNEYKVVEGLVVDAKDGGLGFRNHTIPSDLPLGGEWSEDLLFIEPQSACVNTNLTLEFTITTEAPSSKNKTVGSMAGIKDLVLVDRGGFCELNHTYPQFDLNRDNAQTDPQLRTRAYKAAWLSNAYIALIYNITNSAANPNYTGSWAYMTSSMNKRFPLSTSEDFDKLNRLSISRTMGAWLSQTDIGNPELFPNPEKISSTNFSSINVVCEGAGGGDIANYSNIYTGCFQMRGVPSRIDGGYEGTLEAGSRWSSPIHTCATSIKASIKTIRFKSTGPNLDLSSLKVLEITPKQYSSPDKYPIWGIESTDHWLRDVIPIWGIISKSYENHPLIKSLKQPSIYLPGFYSLLNGLKSDSMGVNLPSAQFPSAVLQAVGTGQTVLINTVSDYSGGASLSMLQRWRELSKSPETAGQIINLIWTDIATSAVAGSKGVLGHRNEEKEQIKIKVYPVTRKVKYNMAFAVPGLVLAVIALLVTVIAGVLACFKGGRVRDVHKALRQSSTGRLITVLIGGQGESDLRMGSKEWSLRNGGREVDLSGLVPLMVEKVQEQRQVDDGTGFVYNGYGGGQGYQGYSAVSSVATTTASTTPDPQWTGQGQGQVQGQAQGLQWVVYQGEPYLYYPQQQQQGR</sequence>
<feature type="transmembrane region" description="Helical" evidence="1">
    <location>
        <begin position="701"/>
        <end position="725"/>
    </location>
</feature>